<dbReference type="InterPro" id="IPR006703">
    <property type="entry name" value="G_AIG1"/>
</dbReference>
<dbReference type="PANTHER" id="PTHR10903:SF188">
    <property type="entry name" value="GTPASE IMAP FAMILY MEMBER 2-LIKE-RELATED"/>
    <property type="match status" value="1"/>
</dbReference>
<reference evidence="7" key="1">
    <citation type="submission" date="2020-10" db="EMBL/GenBank/DDBJ databases">
        <title>Chromosome-scale genome assembly of the Allis shad, Alosa alosa.</title>
        <authorList>
            <person name="Margot Z."/>
            <person name="Christophe K."/>
            <person name="Cabau C."/>
            <person name="Louis A."/>
            <person name="Berthelot C."/>
            <person name="Parey E."/>
            <person name="Roest Crollius H."/>
            <person name="Montfort J."/>
            <person name="Robinson-Rechavi M."/>
            <person name="Bucao C."/>
            <person name="Bouchez O."/>
            <person name="Gislard M."/>
            <person name="Lluch J."/>
            <person name="Milhes M."/>
            <person name="Lampietro C."/>
            <person name="Lopez Roques C."/>
            <person name="Donnadieu C."/>
            <person name="Braasch I."/>
            <person name="Desvignes T."/>
            <person name="Postlethwait J."/>
            <person name="Bobe J."/>
            <person name="Guiguen Y."/>
        </authorList>
    </citation>
    <scope>NUCLEOTIDE SEQUENCE</scope>
    <source>
        <strain evidence="7">M-15738</strain>
        <tissue evidence="7">Blood</tissue>
    </source>
</reference>
<dbReference type="EMBL" id="JADWDJ010000007">
    <property type="protein sequence ID" value="KAG5278104.1"/>
    <property type="molecule type" value="Genomic_DNA"/>
</dbReference>
<keyword evidence="5" id="KW-1133">Transmembrane helix</keyword>
<dbReference type="PROSITE" id="PS51720">
    <property type="entry name" value="G_AIG1"/>
    <property type="match status" value="1"/>
</dbReference>
<evidence type="ECO:0000259" key="6">
    <source>
        <dbReference type="PROSITE" id="PS51720"/>
    </source>
</evidence>
<protein>
    <recommendedName>
        <fullName evidence="6">AIG1-type G domain-containing protein</fullName>
    </recommendedName>
</protein>
<keyword evidence="8" id="KW-1185">Reference proteome</keyword>
<keyword evidence="2" id="KW-0547">Nucleotide-binding</keyword>
<evidence type="ECO:0000256" key="5">
    <source>
        <dbReference type="SAM" id="Phobius"/>
    </source>
</evidence>
<comment type="similarity">
    <text evidence="1">Belongs to the TRAFAC class TrmE-Era-EngA-EngB-Septin-like GTPase superfamily. AIG1/Toc34/Toc159-like paraseptin GTPase family. IAN subfamily.</text>
</comment>
<keyword evidence="5" id="KW-0812">Transmembrane</keyword>
<feature type="domain" description="AIG1-type G" evidence="6">
    <location>
        <begin position="7"/>
        <end position="204"/>
    </location>
</feature>
<organism evidence="7 8">
    <name type="scientific">Alosa alosa</name>
    <name type="common">allis shad</name>
    <dbReference type="NCBI Taxonomy" id="278164"/>
    <lineage>
        <taxon>Eukaryota</taxon>
        <taxon>Metazoa</taxon>
        <taxon>Chordata</taxon>
        <taxon>Craniata</taxon>
        <taxon>Vertebrata</taxon>
        <taxon>Euteleostomi</taxon>
        <taxon>Actinopterygii</taxon>
        <taxon>Neopterygii</taxon>
        <taxon>Teleostei</taxon>
        <taxon>Clupei</taxon>
        <taxon>Clupeiformes</taxon>
        <taxon>Clupeoidei</taxon>
        <taxon>Clupeidae</taxon>
        <taxon>Alosa</taxon>
    </lineage>
</organism>
<dbReference type="Pfam" id="PF04548">
    <property type="entry name" value="AIG1"/>
    <property type="match status" value="1"/>
</dbReference>
<dbReference type="Proteomes" id="UP000823561">
    <property type="component" value="Chromosome 7"/>
</dbReference>
<evidence type="ECO:0000313" key="7">
    <source>
        <dbReference type="EMBL" id="KAG5278104.1"/>
    </source>
</evidence>
<comment type="caution">
    <text evidence="7">The sequence shown here is derived from an EMBL/GenBank/DDBJ whole genome shotgun (WGS) entry which is preliminary data.</text>
</comment>
<gene>
    <name evidence="7" type="ORF">AALO_G00095230</name>
</gene>
<feature type="transmembrane region" description="Helical" evidence="5">
    <location>
        <begin position="245"/>
        <end position="268"/>
    </location>
</feature>
<dbReference type="FunFam" id="3.40.50.300:FF:000366">
    <property type="entry name" value="GTPase, IMAP family member 2"/>
    <property type="match status" value="1"/>
</dbReference>
<dbReference type="SUPFAM" id="SSF52540">
    <property type="entry name" value="P-loop containing nucleoside triphosphate hydrolases"/>
    <property type="match status" value="1"/>
</dbReference>
<dbReference type="AlphaFoldDB" id="A0AAV6GSK9"/>
<evidence type="ECO:0000256" key="3">
    <source>
        <dbReference type="ARBA" id="ARBA00023134"/>
    </source>
</evidence>
<evidence type="ECO:0000313" key="8">
    <source>
        <dbReference type="Proteomes" id="UP000823561"/>
    </source>
</evidence>
<feature type="transmembrane region" description="Helical" evidence="5">
    <location>
        <begin position="218"/>
        <end position="239"/>
    </location>
</feature>
<proteinExistence type="inferred from homology"/>
<dbReference type="InterPro" id="IPR045058">
    <property type="entry name" value="GIMA/IAN/Toc"/>
</dbReference>
<dbReference type="InterPro" id="IPR027417">
    <property type="entry name" value="P-loop_NTPase"/>
</dbReference>
<keyword evidence="3" id="KW-0342">GTP-binding</keyword>
<feature type="region of interest" description="Disordered" evidence="4">
    <location>
        <begin position="311"/>
        <end position="337"/>
    </location>
</feature>
<sequence length="337" mass="38053">MEKHLPNEPLRIVLLGKTGSGKSTNGNRILGKSEFKSKCVPVPITRACQVSSAQVEKTFVSVIDTPGISDITLEENDLRKELKRCIELSAPGPHAFLLVIRLDIRFTDKDFKAIEWIKENFGEEALLHMIILFTHADWLGERSVDKYIHSNFVEIINKCGERYHVFNNINNNKLEVTELLKKINDMRCVNGGKHYSSEIYEKAQAKLTCEKDETVIDYVTKVLFVLGAGIALATGLMIVGPTIPVMTYITVLAGFTTIFASTTSWLIAEQIKKYKQINEDYADRKWQLEGLGSESKEPNVIQIGQLKVEIKHQKARKRNRKGTKDPAWPNKVLPSPT</sequence>
<keyword evidence="5" id="KW-0472">Membrane</keyword>
<dbReference type="Gene3D" id="3.40.50.300">
    <property type="entry name" value="P-loop containing nucleotide triphosphate hydrolases"/>
    <property type="match status" value="1"/>
</dbReference>
<dbReference type="CDD" id="cd01852">
    <property type="entry name" value="AIG1"/>
    <property type="match status" value="1"/>
</dbReference>
<evidence type="ECO:0000256" key="2">
    <source>
        <dbReference type="ARBA" id="ARBA00022741"/>
    </source>
</evidence>
<accession>A0AAV6GSK9</accession>
<name>A0AAV6GSK9_9TELE</name>
<evidence type="ECO:0000256" key="4">
    <source>
        <dbReference type="SAM" id="MobiDB-lite"/>
    </source>
</evidence>
<evidence type="ECO:0000256" key="1">
    <source>
        <dbReference type="ARBA" id="ARBA00008535"/>
    </source>
</evidence>
<dbReference type="PANTHER" id="PTHR10903">
    <property type="entry name" value="GTPASE, IMAP FAMILY MEMBER-RELATED"/>
    <property type="match status" value="1"/>
</dbReference>
<dbReference type="GO" id="GO:0005525">
    <property type="term" value="F:GTP binding"/>
    <property type="evidence" value="ECO:0007669"/>
    <property type="project" value="UniProtKB-KW"/>
</dbReference>